<dbReference type="RefSeq" id="WP_167220760.1">
    <property type="nucleotide sequence ID" value="NZ_JAAQPH010000001.1"/>
</dbReference>
<dbReference type="AlphaFoldDB" id="A0A967C1Y2"/>
<evidence type="ECO:0000256" key="14">
    <source>
        <dbReference type="PIRSR" id="PIRSR000350-3"/>
    </source>
</evidence>
<dbReference type="InterPro" id="IPR001100">
    <property type="entry name" value="Pyr_nuc-diS_OxRdtase"/>
</dbReference>
<dbReference type="GO" id="GO:0005737">
    <property type="term" value="C:cytoplasm"/>
    <property type="evidence" value="ECO:0007669"/>
    <property type="project" value="UniProtKB-SubCell"/>
</dbReference>
<evidence type="ECO:0000256" key="11">
    <source>
        <dbReference type="ARBA" id="ARBA00023284"/>
    </source>
</evidence>
<feature type="active site" description="Proton acceptor" evidence="13">
    <location>
        <position position="446"/>
    </location>
</feature>
<dbReference type="SUPFAM" id="SSF51905">
    <property type="entry name" value="FAD/NAD(P)-binding domain"/>
    <property type="match status" value="1"/>
</dbReference>
<dbReference type="PRINTS" id="PR00411">
    <property type="entry name" value="PNDRDTASEI"/>
</dbReference>
<feature type="domain" description="FAD/NAD(P)-binding" evidence="18">
    <location>
        <begin position="6"/>
        <end position="327"/>
    </location>
</feature>
<keyword evidence="11 16" id="KW-0676">Redox-active center</keyword>
<evidence type="ECO:0000256" key="2">
    <source>
        <dbReference type="ARBA" id="ARBA00007532"/>
    </source>
</evidence>
<feature type="binding site" evidence="14">
    <location>
        <begin position="318"/>
        <end position="321"/>
    </location>
    <ligand>
        <name>FAD</name>
        <dbReference type="ChEBI" id="CHEBI:57692"/>
    </ligand>
</feature>
<dbReference type="InterPro" id="IPR050151">
    <property type="entry name" value="Class-I_Pyr_Nuc-Dis_Oxidored"/>
</dbReference>
<feature type="binding site" evidence="14">
    <location>
        <position position="204"/>
    </location>
    <ligand>
        <name>NAD(+)</name>
        <dbReference type="ChEBI" id="CHEBI:57540"/>
    </ligand>
</feature>
<dbReference type="Pfam" id="PF02852">
    <property type="entry name" value="Pyr_redox_dim"/>
    <property type="match status" value="1"/>
</dbReference>
<evidence type="ECO:0000256" key="4">
    <source>
        <dbReference type="ARBA" id="ARBA00016961"/>
    </source>
</evidence>
<keyword evidence="10" id="KW-1015">Disulfide bond</keyword>
<keyword evidence="5" id="KW-0963">Cytoplasm</keyword>
<comment type="cofactor">
    <cofactor evidence="14 16">
        <name>FAD</name>
        <dbReference type="ChEBI" id="CHEBI:57692"/>
    </cofactor>
    <text evidence="14 16">Binds 1 FAD per subunit.</text>
</comment>
<protein>
    <recommendedName>
        <fullName evidence="4 16">Dihydrolipoyl dehydrogenase</fullName>
        <ecNumber evidence="3 16">1.8.1.4</ecNumber>
    </recommendedName>
</protein>
<dbReference type="GO" id="GO:0004148">
    <property type="term" value="F:dihydrolipoyl dehydrogenase (NADH) activity"/>
    <property type="evidence" value="ECO:0007669"/>
    <property type="project" value="UniProtKB-EC"/>
</dbReference>
<evidence type="ECO:0000256" key="3">
    <source>
        <dbReference type="ARBA" id="ARBA00012608"/>
    </source>
</evidence>
<gene>
    <name evidence="19" type="primary">lpdA</name>
    <name evidence="19" type="ORF">HBA54_01920</name>
</gene>
<dbReference type="InterPro" id="IPR012999">
    <property type="entry name" value="Pyr_OxRdtase_I_AS"/>
</dbReference>
<sequence>MADTNFDLIIVGGGPGGYVAAIRAAQLKMKVCVVEREHLGGICLNWGCIPTKALLRSAEIYHYMQHADAYGLSASNTGFDLAKVVQRSRGVSKQLNGGVGHLLKKNKVTVIDGEAKLNGPGKLVVTKDGKKLSDLTAPHIILATGARPRALPGIEPDKKLIWTYFEAMVPQTMPKTLLVIGSGAIGIEFASFFRTMGAEVTVVEVMPQVMPVEDEEISKHARKQFEKQGMKIMTETKVVSVKKGADNVIATIEDKAGKKSEITVDRVISAVGVRGNIENIGLETTKVKTDRGCIVIDEYGRTAEPGIYAIGDVAGPPMLAHKAEHEGVICVEKIAGLNNVHPMKKEQIPGCTYCHPQVASVGLTEAKAKAAGHQVKVGRFPFLGNGKAIALGEPEGMVKTVFDAKTGQLLGAHMVGAEVTELIQGYVVAMGLETTEEELMHTVFPHPTLSEMMHESVLDAYGRVIHM</sequence>
<evidence type="ECO:0000256" key="5">
    <source>
        <dbReference type="ARBA" id="ARBA00022490"/>
    </source>
</evidence>
<dbReference type="InterPro" id="IPR004099">
    <property type="entry name" value="Pyr_nucl-diS_OxRdtase_dimer"/>
</dbReference>
<evidence type="ECO:0000256" key="8">
    <source>
        <dbReference type="ARBA" id="ARBA00023002"/>
    </source>
</evidence>
<dbReference type="EMBL" id="JAAQPH010000001">
    <property type="protein sequence ID" value="NIA67343.1"/>
    <property type="molecule type" value="Genomic_DNA"/>
</dbReference>
<dbReference type="PROSITE" id="PS00076">
    <property type="entry name" value="PYRIDINE_REDOX_1"/>
    <property type="match status" value="1"/>
</dbReference>
<dbReference type="Gene3D" id="3.50.50.60">
    <property type="entry name" value="FAD/NAD(P)-binding domain"/>
    <property type="match status" value="2"/>
</dbReference>
<evidence type="ECO:0000259" key="18">
    <source>
        <dbReference type="Pfam" id="PF07992"/>
    </source>
</evidence>
<evidence type="ECO:0000313" key="19">
    <source>
        <dbReference type="EMBL" id="NIA67343.1"/>
    </source>
</evidence>
<name>A0A967C1Y2_9PROT</name>
<feature type="binding site" evidence="14">
    <location>
        <position position="52"/>
    </location>
    <ligand>
        <name>FAD</name>
        <dbReference type="ChEBI" id="CHEBI:57692"/>
    </ligand>
</feature>
<dbReference type="InterPro" id="IPR023753">
    <property type="entry name" value="FAD/NAD-binding_dom"/>
</dbReference>
<evidence type="ECO:0000313" key="20">
    <source>
        <dbReference type="Proteomes" id="UP000761264"/>
    </source>
</evidence>
<evidence type="ECO:0000256" key="16">
    <source>
        <dbReference type="RuleBase" id="RU003692"/>
    </source>
</evidence>
<evidence type="ECO:0000256" key="9">
    <source>
        <dbReference type="ARBA" id="ARBA00023027"/>
    </source>
</evidence>
<evidence type="ECO:0000256" key="7">
    <source>
        <dbReference type="ARBA" id="ARBA00022827"/>
    </source>
</evidence>
<dbReference type="EC" id="1.8.1.4" evidence="3 16"/>
<dbReference type="PIRSF" id="PIRSF000350">
    <property type="entry name" value="Mercury_reductase_MerA"/>
    <property type="match status" value="1"/>
</dbReference>
<comment type="subcellular location">
    <subcellularLocation>
        <location evidence="1">Cytoplasm</location>
    </subcellularLocation>
</comment>
<dbReference type="SUPFAM" id="SSF55424">
    <property type="entry name" value="FAD/NAD-linked reductases, dimerisation (C-terminal) domain"/>
    <property type="match status" value="1"/>
</dbReference>
<dbReference type="Pfam" id="PF07992">
    <property type="entry name" value="Pyr_redox_2"/>
    <property type="match status" value="1"/>
</dbReference>
<dbReference type="InterPro" id="IPR006258">
    <property type="entry name" value="Lipoamide_DH"/>
</dbReference>
<evidence type="ECO:0000256" key="10">
    <source>
        <dbReference type="ARBA" id="ARBA00023157"/>
    </source>
</evidence>
<feature type="domain" description="Pyridine nucleotide-disulphide oxidoreductase dimerisation" evidence="17">
    <location>
        <begin position="348"/>
        <end position="456"/>
    </location>
</feature>
<dbReference type="InterPro" id="IPR016156">
    <property type="entry name" value="FAD/NAD-linked_Rdtase_dimer_sf"/>
</dbReference>
<feature type="disulfide bond" description="Redox-active" evidence="15">
    <location>
        <begin position="43"/>
        <end position="48"/>
    </location>
</feature>
<evidence type="ECO:0000256" key="15">
    <source>
        <dbReference type="PIRSR" id="PIRSR000350-4"/>
    </source>
</evidence>
<dbReference type="InterPro" id="IPR036188">
    <property type="entry name" value="FAD/NAD-bd_sf"/>
</dbReference>
<comment type="similarity">
    <text evidence="2 16">Belongs to the class-I pyridine nucleotide-disulfide oxidoreductase family.</text>
</comment>
<dbReference type="FunFam" id="3.30.390.30:FF:000001">
    <property type="entry name" value="Dihydrolipoyl dehydrogenase"/>
    <property type="match status" value="1"/>
</dbReference>
<organism evidence="19 20">
    <name type="scientific">Pelagibius litoralis</name>
    <dbReference type="NCBI Taxonomy" id="374515"/>
    <lineage>
        <taxon>Bacteria</taxon>
        <taxon>Pseudomonadati</taxon>
        <taxon>Pseudomonadota</taxon>
        <taxon>Alphaproteobacteria</taxon>
        <taxon>Rhodospirillales</taxon>
        <taxon>Rhodovibrionaceae</taxon>
        <taxon>Pelagibius</taxon>
    </lineage>
</organism>
<feature type="binding site" evidence="14">
    <location>
        <begin position="181"/>
        <end position="188"/>
    </location>
    <ligand>
        <name>NAD(+)</name>
        <dbReference type="ChEBI" id="CHEBI:57540"/>
    </ligand>
</feature>
<reference evidence="19" key="1">
    <citation type="submission" date="2020-03" db="EMBL/GenBank/DDBJ databases">
        <title>Genome of Pelagibius litoralis DSM 21314T.</title>
        <authorList>
            <person name="Wang G."/>
        </authorList>
    </citation>
    <scope>NUCLEOTIDE SEQUENCE</scope>
    <source>
        <strain evidence="19">DSM 21314</strain>
    </source>
</reference>
<feature type="binding site" evidence="14">
    <location>
        <position position="312"/>
    </location>
    <ligand>
        <name>FAD</name>
        <dbReference type="ChEBI" id="CHEBI:57692"/>
    </ligand>
</feature>
<proteinExistence type="inferred from homology"/>
<keyword evidence="7 14" id="KW-0274">FAD</keyword>
<comment type="caution">
    <text evidence="19">The sequence shown here is derived from an EMBL/GenBank/DDBJ whole genome shotgun (WGS) entry which is preliminary data.</text>
</comment>
<feature type="binding site" evidence="14">
    <location>
        <position position="272"/>
    </location>
    <ligand>
        <name>NAD(+)</name>
        <dbReference type="ChEBI" id="CHEBI:57540"/>
    </ligand>
</feature>
<keyword evidence="8 16" id="KW-0560">Oxidoreductase</keyword>
<comment type="miscellaneous">
    <text evidence="16">The active site is a redox-active disulfide bond.</text>
</comment>
<dbReference type="Proteomes" id="UP000761264">
    <property type="component" value="Unassembled WGS sequence"/>
</dbReference>
<keyword evidence="14" id="KW-0547">Nucleotide-binding</keyword>
<evidence type="ECO:0000256" key="6">
    <source>
        <dbReference type="ARBA" id="ARBA00022630"/>
    </source>
</evidence>
<dbReference type="NCBIfam" id="TIGR01350">
    <property type="entry name" value="lipoamide_DH"/>
    <property type="match status" value="1"/>
</dbReference>
<dbReference type="PANTHER" id="PTHR22912">
    <property type="entry name" value="DISULFIDE OXIDOREDUCTASE"/>
    <property type="match status" value="1"/>
</dbReference>
<keyword evidence="9 14" id="KW-0520">NAD</keyword>
<evidence type="ECO:0000256" key="12">
    <source>
        <dbReference type="ARBA" id="ARBA00049187"/>
    </source>
</evidence>
<dbReference type="PANTHER" id="PTHR22912:SF217">
    <property type="entry name" value="DIHYDROLIPOYL DEHYDROGENASE"/>
    <property type="match status" value="1"/>
</dbReference>
<dbReference type="GO" id="GO:0050660">
    <property type="term" value="F:flavin adenine dinucleotide binding"/>
    <property type="evidence" value="ECO:0007669"/>
    <property type="project" value="InterPro"/>
</dbReference>
<evidence type="ECO:0000256" key="13">
    <source>
        <dbReference type="PIRSR" id="PIRSR000350-2"/>
    </source>
</evidence>
<evidence type="ECO:0000256" key="1">
    <source>
        <dbReference type="ARBA" id="ARBA00004496"/>
    </source>
</evidence>
<accession>A0A967C1Y2</accession>
<evidence type="ECO:0000259" key="17">
    <source>
        <dbReference type="Pfam" id="PF02852"/>
    </source>
</evidence>
<dbReference type="PRINTS" id="PR00368">
    <property type="entry name" value="FADPNR"/>
</dbReference>
<dbReference type="Gene3D" id="3.30.390.30">
    <property type="match status" value="1"/>
</dbReference>
<comment type="catalytic activity">
    <reaction evidence="12 16">
        <text>N(6)-[(R)-dihydrolipoyl]-L-lysyl-[protein] + NAD(+) = N(6)-[(R)-lipoyl]-L-lysyl-[protein] + NADH + H(+)</text>
        <dbReference type="Rhea" id="RHEA:15045"/>
        <dbReference type="Rhea" id="RHEA-COMP:10474"/>
        <dbReference type="Rhea" id="RHEA-COMP:10475"/>
        <dbReference type="ChEBI" id="CHEBI:15378"/>
        <dbReference type="ChEBI" id="CHEBI:57540"/>
        <dbReference type="ChEBI" id="CHEBI:57945"/>
        <dbReference type="ChEBI" id="CHEBI:83099"/>
        <dbReference type="ChEBI" id="CHEBI:83100"/>
        <dbReference type="EC" id="1.8.1.4"/>
    </reaction>
</comment>
<keyword evidence="6 16" id="KW-0285">Flavoprotein</keyword>
<keyword evidence="20" id="KW-1185">Reference proteome</keyword>
<dbReference type="GO" id="GO:0006103">
    <property type="term" value="P:2-oxoglutarate metabolic process"/>
    <property type="evidence" value="ECO:0007669"/>
    <property type="project" value="TreeGrafter"/>
</dbReference>